<evidence type="ECO:0000256" key="4">
    <source>
        <dbReference type="ARBA" id="ARBA00022631"/>
    </source>
</evidence>
<dbReference type="EC" id="4.1.1.97" evidence="3"/>
<dbReference type="Proteomes" id="UP000550729">
    <property type="component" value="Unassembled WGS sequence"/>
</dbReference>
<dbReference type="AlphaFoldDB" id="A0A848KN97"/>
<reference evidence="8 9" key="1">
    <citation type="submission" date="2020-04" db="EMBL/GenBank/DDBJ databases">
        <title>Gordonia sp. nov. TBRC 11910.</title>
        <authorList>
            <person name="Suriyachadkun C."/>
        </authorList>
    </citation>
    <scope>NUCLEOTIDE SEQUENCE [LARGE SCALE GENOMIC DNA]</scope>
    <source>
        <strain evidence="8 9">TBRC 11910</strain>
    </source>
</reference>
<name>A0A848KN97_9ACTN</name>
<dbReference type="EMBL" id="JABBNB010000001">
    <property type="protein sequence ID" value="NMN99739.1"/>
    <property type="molecule type" value="Genomic_DNA"/>
</dbReference>
<accession>A0A848KN97</accession>
<comment type="catalytic activity">
    <reaction evidence="1">
        <text>5-hydroxy-2-oxo-4-ureido-2,5-dihydro-1H-imidazole-5-carboxylate + H(+) = (S)-allantoin + CO2</text>
        <dbReference type="Rhea" id="RHEA:26301"/>
        <dbReference type="ChEBI" id="CHEBI:15378"/>
        <dbReference type="ChEBI" id="CHEBI:15678"/>
        <dbReference type="ChEBI" id="CHEBI:16526"/>
        <dbReference type="ChEBI" id="CHEBI:58639"/>
        <dbReference type="EC" id="4.1.1.97"/>
    </reaction>
</comment>
<evidence type="ECO:0000259" key="7">
    <source>
        <dbReference type="Pfam" id="PF09349"/>
    </source>
</evidence>
<comment type="pathway">
    <text evidence="2">Purine metabolism; urate degradation; (S)-allantoin from urate: step 3/3.</text>
</comment>
<dbReference type="Gene3D" id="1.10.3330.10">
    <property type="entry name" value="Oxo-4-hydroxy-4-carboxy-5-ureidoimidazoline decarboxylase"/>
    <property type="match status" value="1"/>
</dbReference>
<dbReference type="InterPro" id="IPR017595">
    <property type="entry name" value="OHCU_decarboxylase-2"/>
</dbReference>
<dbReference type="PANTHER" id="PTHR43466">
    <property type="entry name" value="2-OXO-4-HYDROXY-4-CARBOXY-5-UREIDOIMIDAZOLINE DECARBOXYLASE-RELATED"/>
    <property type="match status" value="1"/>
</dbReference>
<evidence type="ECO:0000256" key="3">
    <source>
        <dbReference type="ARBA" id="ARBA00012257"/>
    </source>
</evidence>
<evidence type="ECO:0000313" key="8">
    <source>
        <dbReference type="EMBL" id="NMN99739.1"/>
    </source>
</evidence>
<evidence type="ECO:0000313" key="9">
    <source>
        <dbReference type="Proteomes" id="UP000550729"/>
    </source>
</evidence>
<dbReference type="GO" id="GO:0051997">
    <property type="term" value="F:2-oxo-4-hydroxy-4-carboxy-5-ureidoimidazoline decarboxylase activity"/>
    <property type="evidence" value="ECO:0007669"/>
    <property type="project" value="UniProtKB-EC"/>
</dbReference>
<evidence type="ECO:0000256" key="2">
    <source>
        <dbReference type="ARBA" id="ARBA00004754"/>
    </source>
</evidence>
<keyword evidence="9" id="KW-1185">Reference proteome</keyword>
<organism evidence="8 9">
    <name type="scientific">Gordonia asplenii</name>
    <dbReference type="NCBI Taxonomy" id="2725283"/>
    <lineage>
        <taxon>Bacteria</taxon>
        <taxon>Bacillati</taxon>
        <taxon>Actinomycetota</taxon>
        <taxon>Actinomycetes</taxon>
        <taxon>Mycobacteriales</taxon>
        <taxon>Gordoniaceae</taxon>
        <taxon>Gordonia</taxon>
    </lineage>
</organism>
<dbReference type="InterPro" id="IPR018020">
    <property type="entry name" value="OHCU_decarboxylase"/>
</dbReference>
<gene>
    <name evidence="8" type="primary">uraD</name>
    <name evidence="8" type="ORF">HH308_00725</name>
</gene>
<dbReference type="SUPFAM" id="SSF158694">
    <property type="entry name" value="UraD-Like"/>
    <property type="match status" value="1"/>
</dbReference>
<comment type="caution">
    <text evidence="8">The sequence shown here is derived from an EMBL/GenBank/DDBJ whole genome shotgun (WGS) entry which is preliminary data.</text>
</comment>
<keyword evidence="6 8" id="KW-0456">Lyase</keyword>
<dbReference type="Pfam" id="PF09349">
    <property type="entry name" value="OHCU_decarbox"/>
    <property type="match status" value="1"/>
</dbReference>
<dbReference type="NCBIfam" id="NF010372">
    <property type="entry name" value="PRK13798.1"/>
    <property type="match status" value="1"/>
</dbReference>
<sequence length="189" mass="20579">MEVTIFYGSGKQFPLYGNSKQGFSTVTLESFNRMDRDQAVDVARPWVDIDRWIDAVVDARPYRSLAEAVEVARTAPQWTEAEIDGALAHHPRIGERAAGVGAEASLSRAEQAGVDPTDRAVADALLAGNRAYEEKFGRVFLIRAAGRSAPEILAALTTRLDNTADQEIAVVAQQLREIAVLRLEGALQS</sequence>
<protein>
    <recommendedName>
        <fullName evidence="3">2-oxo-4-hydroxy-4-carboxy-5-ureidoimidazoline decarboxylase</fullName>
        <ecNumber evidence="3">4.1.1.97</ecNumber>
    </recommendedName>
</protein>
<proteinExistence type="predicted"/>
<evidence type="ECO:0000256" key="5">
    <source>
        <dbReference type="ARBA" id="ARBA00022793"/>
    </source>
</evidence>
<dbReference type="PANTHER" id="PTHR43466:SF1">
    <property type="entry name" value="2-OXO-4-HYDROXY-4-CARBOXY-5-UREIDOIMIDAZOLINE DECARBOXYLASE-RELATED"/>
    <property type="match status" value="1"/>
</dbReference>
<dbReference type="GO" id="GO:0019628">
    <property type="term" value="P:urate catabolic process"/>
    <property type="evidence" value="ECO:0007669"/>
    <property type="project" value="TreeGrafter"/>
</dbReference>
<keyword evidence="5" id="KW-0210">Decarboxylase</keyword>
<evidence type="ECO:0000256" key="1">
    <source>
        <dbReference type="ARBA" id="ARBA00001163"/>
    </source>
</evidence>
<keyword evidence="4" id="KW-0659">Purine metabolism</keyword>
<dbReference type="NCBIfam" id="TIGR03180">
    <property type="entry name" value="UraD_2"/>
    <property type="match status" value="1"/>
</dbReference>
<evidence type="ECO:0000256" key="6">
    <source>
        <dbReference type="ARBA" id="ARBA00023239"/>
    </source>
</evidence>
<feature type="domain" description="Oxo-4-hydroxy-4-carboxy-5-ureidoimidazoline decarboxylase" evidence="7">
    <location>
        <begin position="32"/>
        <end position="184"/>
    </location>
</feature>
<dbReference type="InterPro" id="IPR036778">
    <property type="entry name" value="OHCU_decarboxylase_sf"/>
</dbReference>
<dbReference type="GO" id="GO:0006144">
    <property type="term" value="P:purine nucleobase metabolic process"/>
    <property type="evidence" value="ECO:0007669"/>
    <property type="project" value="UniProtKB-KW"/>
</dbReference>